<name>T0L603_COLGC</name>
<dbReference type="EMBL" id="AMYD01003177">
    <property type="protein sequence ID" value="EQB46971.1"/>
    <property type="molecule type" value="Genomic_DNA"/>
</dbReference>
<protein>
    <submittedName>
        <fullName evidence="1">Uncharacterized protein</fullName>
    </submittedName>
</protein>
<gene>
    <name evidence="1" type="ORF">CGLO_13941</name>
</gene>
<comment type="caution">
    <text evidence="1">The sequence shown here is derived from an EMBL/GenBank/DDBJ whole genome shotgun (WGS) entry which is preliminary data.</text>
</comment>
<dbReference type="AlphaFoldDB" id="T0L603"/>
<proteinExistence type="predicted"/>
<organism evidence="1 2">
    <name type="scientific">Colletotrichum gloeosporioides (strain Cg-14)</name>
    <name type="common">Anthracnose fungus</name>
    <name type="synonym">Glomerella cingulata</name>
    <dbReference type="NCBI Taxonomy" id="1237896"/>
    <lineage>
        <taxon>Eukaryota</taxon>
        <taxon>Fungi</taxon>
        <taxon>Dikarya</taxon>
        <taxon>Ascomycota</taxon>
        <taxon>Pezizomycotina</taxon>
        <taxon>Sordariomycetes</taxon>
        <taxon>Hypocreomycetidae</taxon>
        <taxon>Glomerellales</taxon>
        <taxon>Glomerellaceae</taxon>
        <taxon>Colletotrichum</taxon>
        <taxon>Colletotrichum gloeosporioides species complex</taxon>
    </lineage>
</organism>
<evidence type="ECO:0000313" key="2">
    <source>
        <dbReference type="Proteomes" id="UP000015530"/>
    </source>
</evidence>
<dbReference type="Proteomes" id="UP000015530">
    <property type="component" value="Unassembled WGS sequence"/>
</dbReference>
<sequence length="27" mass="3236">MTLFTTYHEAIEWIHSRLAFGEIRNKA</sequence>
<dbReference type="HOGENOM" id="CLU_3415194_0_0_1"/>
<accession>T0L603</accession>
<reference evidence="2" key="1">
    <citation type="journal article" date="2013" name="Mol. Plant Microbe Interact.">
        <title>Global aspects of pacC regulation of pathogenicity genes in Colletotrichum gloeosporioides as revealed by transcriptome analysis.</title>
        <authorList>
            <person name="Alkan N."/>
            <person name="Meng X."/>
            <person name="Friedlander G."/>
            <person name="Reuveni E."/>
            <person name="Sukno S."/>
            <person name="Sherman A."/>
            <person name="Thon M."/>
            <person name="Fluhr R."/>
            <person name="Prusky D."/>
        </authorList>
    </citation>
    <scope>NUCLEOTIDE SEQUENCE [LARGE SCALE GENOMIC DNA]</scope>
    <source>
        <strain evidence="2">Cg-14</strain>
    </source>
</reference>
<evidence type="ECO:0000313" key="1">
    <source>
        <dbReference type="EMBL" id="EQB46971.1"/>
    </source>
</evidence>